<dbReference type="Proteomes" id="UP000504629">
    <property type="component" value="Unplaced"/>
</dbReference>
<accession>A0A6J2JPD9</accession>
<evidence type="ECO:0000313" key="4">
    <source>
        <dbReference type="RefSeq" id="XP_028030164.1"/>
    </source>
</evidence>
<reference evidence="4" key="1">
    <citation type="submission" date="2025-08" db="UniProtKB">
        <authorList>
            <consortium name="RefSeq"/>
        </authorList>
    </citation>
    <scope>IDENTIFICATION</scope>
    <source>
        <tissue evidence="4">Silk gland</tissue>
    </source>
</reference>
<dbReference type="RefSeq" id="XP_028030164.1">
    <property type="nucleotide sequence ID" value="XM_028174363.1"/>
</dbReference>
<feature type="coiled-coil region" evidence="1">
    <location>
        <begin position="107"/>
        <end position="145"/>
    </location>
</feature>
<feature type="compositionally biased region" description="Pro residues" evidence="2">
    <location>
        <begin position="48"/>
        <end position="62"/>
    </location>
</feature>
<feature type="coiled-coil region" evidence="1">
    <location>
        <begin position="223"/>
        <end position="254"/>
    </location>
</feature>
<gene>
    <name evidence="4" type="primary">LOC114243001</name>
</gene>
<evidence type="ECO:0000313" key="3">
    <source>
        <dbReference type="Proteomes" id="UP000504629"/>
    </source>
</evidence>
<dbReference type="KEGG" id="bman:114243001"/>
<protein>
    <submittedName>
        <fullName evidence="4">Uncharacterized protein LOC114243001 isoform X1</fullName>
    </submittedName>
</protein>
<proteinExistence type="predicted"/>
<keyword evidence="1" id="KW-0175">Coiled coil</keyword>
<sequence>MFGIRTPVKKPNGSEDKSEFEEQPGPSVRRSIGDWPPIVEKEQQRPKTPSPPKAVPQPLPPRPKTKALIAQEAKADPRRQAARVSDSPPITVPSRFPSKTAEAKACLMKSKAELEISKNLKREIKEEIFRSIERLYQLVKEAEGEKASQATNKWPTEACSMVTRTGNEGDISPGPEAPTELMKQLIGGLKQHHVALEECKWHTRALSEQLEQTPLYAAGHGSLDEHSQLLKENKEEIEKLSEEIKKQRTEWKENRSYASVVSGTKEKERGNAERHSVVISSDDQNATGEDVFNKIRSTLNAKEEGIKIDRIRKVKDRKVIVGCESKEELVKIRETIKTKGKDLHLQEIKNKEPMVQLKDVLNYNKDEDIVRALINQNKHLLGDVSVDSSTLKVKFRRRARNPLTSHVAIQVPPKLWKRLTEAGLVHIDVQRVRVEDQSPLIQCSRCLGYGHGKRFCREKIDACSHCGEAHHRSECADWMARVPPSCCNCLKAKIGEAEHNAFNPECPVRKRWETLARSTVTYC</sequence>
<evidence type="ECO:0000256" key="2">
    <source>
        <dbReference type="SAM" id="MobiDB-lite"/>
    </source>
</evidence>
<dbReference type="GeneID" id="114243001"/>
<keyword evidence="3" id="KW-1185">Reference proteome</keyword>
<evidence type="ECO:0000256" key="1">
    <source>
        <dbReference type="SAM" id="Coils"/>
    </source>
</evidence>
<organism evidence="3 4">
    <name type="scientific">Bombyx mandarina</name>
    <name type="common">Wild silk moth</name>
    <name type="synonym">Wild silkworm</name>
    <dbReference type="NCBI Taxonomy" id="7092"/>
    <lineage>
        <taxon>Eukaryota</taxon>
        <taxon>Metazoa</taxon>
        <taxon>Ecdysozoa</taxon>
        <taxon>Arthropoda</taxon>
        <taxon>Hexapoda</taxon>
        <taxon>Insecta</taxon>
        <taxon>Pterygota</taxon>
        <taxon>Neoptera</taxon>
        <taxon>Endopterygota</taxon>
        <taxon>Lepidoptera</taxon>
        <taxon>Glossata</taxon>
        <taxon>Ditrysia</taxon>
        <taxon>Bombycoidea</taxon>
        <taxon>Bombycidae</taxon>
        <taxon>Bombycinae</taxon>
        <taxon>Bombyx</taxon>
    </lineage>
</organism>
<feature type="region of interest" description="Disordered" evidence="2">
    <location>
        <begin position="1"/>
        <end position="99"/>
    </location>
</feature>
<dbReference type="AlphaFoldDB" id="A0A6J2JPD9"/>
<name>A0A6J2JPD9_BOMMA</name>
<dbReference type="OrthoDB" id="10022108at2759"/>